<sequence length="295" mass="33124">MSKYTSCMERYYSCRWRLCYASTVVFLLSQTLRVDLSMGFVCMLKRPNRTTEELNITSTNQHCSGSNSYSVIRNYEGEFEWSDTLQATMLAGYFYGSIATTYLGGLLADKYGGKRVLGGSLLTSSILTLLCPSLSRISVYYMIVLRILIGMASGVVAPAIHSAFARWLPPEEISLSIGFTFAGQIVGTVVGLSTSGYLCVYGFDNGWGSIFYVFGGISLLFSCVWFYVVYDNPDVHPTISKGERAYLKRTVISKRLVKKIPWKRLLFSPAVWAIIFGLFAYAWTFITFETLLLYI</sequence>
<feature type="transmembrane region" description="Helical" evidence="5">
    <location>
        <begin position="141"/>
        <end position="165"/>
    </location>
</feature>
<feature type="transmembrane region" description="Helical" evidence="5">
    <location>
        <begin position="265"/>
        <end position="286"/>
    </location>
</feature>
<protein>
    <submittedName>
        <fullName evidence="8">Uncharacterized transporter slc-17.2-like</fullName>
    </submittedName>
</protein>
<dbReference type="GO" id="GO:0006820">
    <property type="term" value="P:monoatomic anion transport"/>
    <property type="evidence" value="ECO:0007669"/>
    <property type="project" value="TreeGrafter"/>
</dbReference>
<evidence type="ECO:0000256" key="2">
    <source>
        <dbReference type="ARBA" id="ARBA00022692"/>
    </source>
</evidence>
<dbReference type="InterPro" id="IPR036259">
    <property type="entry name" value="MFS_trans_sf"/>
</dbReference>
<dbReference type="KEGG" id="osn:115223795"/>
<organism evidence="7 8">
    <name type="scientific">Octopus sinensis</name>
    <name type="common">East Asian common octopus</name>
    <dbReference type="NCBI Taxonomy" id="2607531"/>
    <lineage>
        <taxon>Eukaryota</taxon>
        <taxon>Metazoa</taxon>
        <taxon>Spiralia</taxon>
        <taxon>Lophotrochozoa</taxon>
        <taxon>Mollusca</taxon>
        <taxon>Cephalopoda</taxon>
        <taxon>Coleoidea</taxon>
        <taxon>Octopodiformes</taxon>
        <taxon>Octopoda</taxon>
        <taxon>Incirrata</taxon>
        <taxon>Octopodidae</taxon>
        <taxon>Octopus</taxon>
    </lineage>
</organism>
<reference evidence="8" key="1">
    <citation type="submission" date="2025-08" db="UniProtKB">
        <authorList>
            <consortium name="RefSeq"/>
        </authorList>
    </citation>
    <scope>IDENTIFICATION</scope>
</reference>
<dbReference type="Proteomes" id="UP000515154">
    <property type="component" value="Linkage group LG24"/>
</dbReference>
<dbReference type="GO" id="GO:0016020">
    <property type="term" value="C:membrane"/>
    <property type="evidence" value="ECO:0007669"/>
    <property type="project" value="UniProtKB-SubCell"/>
</dbReference>
<dbReference type="Gene3D" id="1.20.1250.20">
    <property type="entry name" value="MFS general substrate transporter like domains"/>
    <property type="match status" value="1"/>
</dbReference>
<gene>
    <name evidence="8" type="primary">LOC115223795</name>
</gene>
<evidence type="ECO:0000313" key="7">
    <source>
        <dbReference type="Proteomes" id="UP000515154"/>
    </source>
</evidence>
<evidence type="ECO:0000256" key="1">
    <source>
        <dbReference type="ARBA" id="ARBA00004141"/>
    </source>
</evidence>
<proteinExistence type="predicted"/>
<evidence type="ECO:0000256" key="3">
    <source>
        <dbReference type="ARBA" id="ARBA00022989"/>
    </source>
</evidence>
<keyword evidence="2 5" id="KW-0812">Transmembrane</keyword>
<dbReference type="PANTHER" id="PTHR11662">
    <property type="entry name" value="SOLUTE CARRIER FAMILY 17"/>
    <property type="match status" value="1"/>
</dbReference>
<keyword evidence="7" id="KW-1185">Reference proteome</keyword>
<dbReference type="InterPro" id="IPR011701">
    <property type="entry name" value="MFS"/>
</dbReference>
<keyword evidence="4 5" id="KW-0472">Membrane</keyword>
<dbReference type="AlphaFoldDB" id="A0A6P7TG26"/>
<accession>A0A6P7TG26</accession>
<dbReference type="InterPro" id="IPR020846">
    <property type="entry name" value="MFS_dom"/>
</dbReference>
<dbReference type="InterPro" id="IPR050382">
    <property type="entry name" value="MFS_Na/Anion_cotransporter"/>
</dbReference>
<evidence type="ECO:0000256" key="5">
    <source>
        <dbReference type="SAM" id="Phobius"/>
    </source>
</evidence>
<name>A0A6P7TG26_9MOLL</name>
<dbReference type="SUPFAM" id="SSF103473">
    <property type="entry name" value="MFS general substrate transporter"/>
    <property type="match status" value="1"/>
</dbReference>
<evidence type="ECO:0000256" key="4">
    <source>
        <dbReference type="ARBA" id="ARBA00023136"/>
    </source>
</evidence>
<dbReference type="FunFam" id="1.20.1250.20:FF:000423">
    <property type="entry name" value="Putative inorganic phosphate cotransporter-like Protein"/>
    <property type="match status" value="1"/>
</dbReference>
<evidence type="ECO:0000259" key="6">
    <source>
        <dbReference type="PROSITE" id="PS50850"/>
    </source>
</evidence>
<comment type="subcellular location">
    <subcellularLocation>
        <location evidence="1">Membrane</location>
        <topology evidence="1">Multi-pass membrane protein</topology>
    </subcellularLocation>
</comment>
<feature type="domain" description="Major facilitator superfamily (MFS) profile" evidence="6">
    <location>
        <begin position="23"/>
        <end position="295"/>
    </location>
</feature>
<dbReference type="PANTHER" id="PTHR11662:SF399">
    <property type="entry name" value="FI19708P1-RELATED"/>
    <property type="match status" value="1"/>
</dbReference>
<dbReference type="PROSITE" id="PS50850">
    <property type="entry name" value="MFS"/>
    <property type="match status" value="1"/>
</dbReference>
<feature type="transmembrane region" description="Helical" evidence="5">
    <location>
        <begin position="85"/>
        <end position="104"/>
    </location>
</feature>
<keyword evidence="3 5" id="KW-1133">Transmembrane helix</keyword>
<evidence type="ECO:0000313" key="8">
    <source>
        <dbReference type="RefSeq" id="XP_029650319.1"/>
    </source>
</evidence>
<dbReference type="GO" id="GO:0022857">
    <property type="term" value="F:transmembrane transporter activity"/>
    <property type="evidence" value="ECO:0007669"/>
    <property type="project" value="InterPro"/>
</dbReference>
<feature type="transmembrane region" description="Helical" evidence="5">
    <location>
        <begin position="177"/>
        <end position="203"/>
    </location>
</feature>
<dbReference type="RefSeq" id="XP_029650319.1">
    <property type="nucleotide sequence ID" value="XM_029794459.2"/>
</dbReference>
<feature type="transmembrane region" description="Helical" evidence="5">
    <location>
        <begin position="209"/>
        <end position="230"/>
    </location>
</feature>
<dbReference type="Pfam" id="PF07690">
    <property type="entry name" value="MFS_1"/>
    <property type="match status" value="1"/>
</dbReference>